<feature type="transmembrane region" description="Helical" evidence="13">
    <location>
        <begin position="102"/>
        <end position="120"/>
    </location>
</feature>
<evidence type="ECO:0000256" key="8">
    <source>
        <dbReference type="ARBA" id="ARBA00023136"/>
    </source>
</evidence>
<reference evidence="15" key="1">
    <citation type="submission" date="2023-05" db="EMBL/GenBank/DDBJ databases">
        <authorList>
            <person name="Stuckert A."/>
        </authorList>
    </citation>
    <scope>NUCLEOTIDE SEQUENCE</scope>
</reference>
<evidence type="ECO:0000256" key="6">
    <source>
        <dbReference type="ARBA" id="ARBA00022989"/>
    </source>
</evidence>
<evidence type="ECO:0000256" key="7">
    <source>
        <dbReference type="ARBA" id="ARBA00023040"/>
    </source>
</evidence>
<dbReference type="PANTHER" id="PTHR24242:SF412">
    <property type="entry name" value="OLFACTORY RECEPTOR 10A7-LIKE"/>
    <property type="match status" value="1"/>
</dbReference>
<dbReference type="PANTHER" id="PTHR24242">
    <property type="entry name" value="G-PROTEIN COUPLED RECEPTOR"/>
    <property type="match status" value="1"/>
</dbReference>
<dbReference type="InterPro" id="IPR017452">
    <property type="entry name" value="GPCR_Rhodpsn_7TM"/>
</dbReference>
<sequence length="318" mass="36001">MCQDNQTKVSEIHLLGVQGLGNFKPLIFTVLLLFYIAIVTGNFLIILLVSTNKKLKIPMFLFLQHLAFADSLLATCIIPMMAEIIIRTKGKMSVAGCITQMYLYYIFGFVQCFILAVMSYDRYVAICNPLHYIVIMNHRICFLLGYGCWVLTWSMSSSEFILIIQFQFCGPSVIYYFFCDFGPVMQLSTSDTSIAQWLDFTYSLLSAFCALTFIIGTYIYIFVIILKISSSTARKKSFSTCSSHLLSVGAYYGSLITIYVTPSSEMSPNINKSPNVNKYSCLLYTVLTPLMNPLIYSLRNQEIKQALHKKLNNILAAK</sequence>
<evidence type="ECO:0000256" key="12">
    <source>
        <dbReference type="ARBA" id="ARBA00023224"/>
    </source>
</evidence>
<dbReference type="InterPro" id="IPR000725">
    <property type="entry name" value="Olfact_rcpt"/>
</dbReference>
<evidence type="ECO:0000256" key="2">
    <source>
        <dbReference type="ARBA" id="ARBA00022475"/>
    </source>
</evidence>
<dbReference type="Pfam" id="PF13853">
    <property type="entry name" value="7tm_4"/>
    <property type="match status" value="1"/>
</dbReference>
<gene>
    <name evidence="15" type="ORF">SPARVUS_LOCUS2587513</name>
</gene>
<keyword evidence="12" id="KW-0807">Transducer</keyword>
<keyword evidence="7" id="KW-0297">G-protein coupled receptor</keyword>
<keyword evidence="4 13" id="KW-0812">Transmembrane</keyword>
<dbReference type="Gene3D" id="1.20.1070.10">
    <property type="entry name" value="Rhodopsin 7-helix transmembrane proteins"/>
    <property type="match status" value="1"/>
</dbReference>
<organism evidence="15 16">
    <name type="scientific">Staurois parvus</name>
    <dbReference type="NCBI Taxonomy" id="386267"/>
    <lineage>
        <taxon>Eukaryota</taxon>
        <taxon>Metazoa</taxon>
        <taxon>Chordata</taxon>
        <taxon>Craniata</taxon>
        <taxon>Vertebrata</taxon>
        <taxon>Euteleostomi</taxon>
        <taxon>Amphibia</taxon>
        <taxon>Batrachia</taxon>
        <taxon>Anura</taxon>
        <taxon>Neobatrachia</taxon>
        <taxon>Ranoidea</taxon>
        <taxon>Ranidae</taxon>
        <taxon>Staurois</taxon>
    </lineage>
</organism>
<evidence type="ECO:0000256" key="4">
    <source>
        <dbReference type="ARBA" id="ARBA00022692"/>
    </source>
</evidence>
<comment type="subcellular location">
    <subcellularLocation>
        <location evidence="1">Cell membrane</location>
        <topology evidence="1">Multi-pass membrane protein</topology>
    </subcellularLocation>
</comment>
<dbReference type="PROSITE" id="PS50262">
    <property type="entry name" value="G_PROTEIN_RECEP_F1_2"/>
    <property type="match status" value="1"/>
</dbReference>
<dbReference type="InterPro" id="IPR000276">
    <property type="entry name" value="GPCR_Rhodpsn"/>
</dbReference>
<dbReference type="EMBL" id="CATNWA010003313">
    <property type="protein sequence ID" value="CAI9545044.1"/>
    <property type="molecule type" value="Genomic_DNA"/>
</dbReference>
<protein>
    <recommendedName>
        <fullName evidence="14">G-protein coupled receptors family 1 profile domain-containing protein</fullName>
    </recommendedName>
</protein>
<evidence type="ECO:0000256" key="11">
    <source>
        <dbReference type="ARBA" id="ARBA00023180"/>
    </source>
</evidence>
<keyword evidence="11" id="KW-0325">Glycoprotein</keyword>
<evidence type="ECO:0000256" key="13">
    <source>
        <dbReference type="SAM" id="Phobius"/>
    </source>
</evidence>
<keyword evidence="6 13" id="KW-1133">Transmembrane helix</keyword>
<feature type="domain" description="G-protein coupled receptors family 1 profile" evidence="14">
    <location>
        <begin position="41"/>
        <end position="296"/>
    </location>
</feature>
<evidence type="ECO:0000256" key="10">
    <source>
        <dbReference type="ARBA" id="ARBA00023170"/>
    </source>
</evidence>
<proteinExistence type="predicted"/>
<keyword evidence="5" id="KW-0552">Olfaction</keyword>
<dbReference type="InterPro" id="IPR050939">
    <property type="entry name" value="Olfactory_GPCR1"/>
</dbReference>
<evidence type="ECO:0000313" key="15">
    <source>
        <dbReference type="EMBL" id="CAI9545044.1"/>
    </source>
</evidence>
<evidence type="ECO:0000259" key="14">
    <source>
        <dbReference type="PROSITE" id="PS50262"/>
    </source>
</evidence>
<dbReference type="PRINTS" id="PR00245">
    <property type="entry name" value="OLFACTORYR"/>
</dbReference>
<feature type="transmembrane region" description="Helical" evidence="13">
    <location>
        <begin position="26"/>
        <end position="49"/>
    </location>
</feature>
<keyword evidence="10" id="KW-0675">Receptor</keyword>
<evidence type="ECO:0000313" key="16">
    <source>
        <dbReference type="Proteomes" id="UP001162483"/>
    </source>
</evidence>
<name>A0ABN9BBS8_9NEOB</name>
<comment type="caution">
    <text evidence="15">The sequence shown here is derived from an EMBL/GenBank/DDBJ whole genome shotgun (WGS) entry which is preliminary data.</text>
</comment>
<feature type="transmembrane region" description="Helical" evidence="13">
    <location>
        <begin position="132"/>
        <end position="153"/>
    </location>
</feature>
<accession>A0ABN9BBS8</accession>
<keyword evidence="3" id="KW-0716">Sensory transduction</keyword>
<evidence type="ECO:0000256" key="1">
    <source>
        <dbReference type="ARBA" id="ARBA00004651"/>
    </source>
</evidence>
<feature type="transmembrane region" description="Helical" evidence="13">
    <location>
        <begin position="61"/>
        <end position="82"/>
    </location>
</feature>
<dbReference type="SUPFAM" id="SSF81321">
    <property type="entry name" value="Family A G protein-coupled receptor-like"/>
    <property type="match status" value="1"/>
</dbReference>
<dbReference type="PRINTS" id="PR00237">
    <property type="entry name" value="GPCRRHODOPSN"/>
</dbReference>
<evidence type="ECO:0000256" key="9">
    <source>
        <dbReference type="ARBA" id="ARBA00023157"/>
    </source>
</evidence>
<feature type="transmembrane region" description="Helical" evidence="13">
    <location>
        <begin position="200"/>
        <end position="226"/>
    </location>
</feature>
<keyword evidence="8 13" id="KW-0472">Membrane</keyword>
<keyword evidence="9" id="KW-1015">Disulfide bond</keyword>
<feature type="transmembrane region" description="Helical" evidence="13">
    <location>
        <begin position="238"/>
        <end position="261"/>
    </location>
</feature>
<keyword evidence="16" id="KW-1185">Reference proteome</keyword>
<feature type="transmembrane region" description="Helical" evidence="13">
    <location>
        <begin position="281"/>
        <end position="298"/>
    </location>
</feature>
<keyword evidence="2" id="KW-1003">Cell membrane</keyword>
<evidence type="ECO:0000256" key="3">
    <source>
        <dbReference type="ARBA" id="ARBA00022606"/>
    </source>
</evidence>
<dbReference type="Proteomes" id="UP001162483">
    <property type="component" value="Unassembled WGS sequence"/>
</dbReference>
<evidence type="ECO:0000256" key="5">
    <source>
        <dbReference type="ARBA" id="ARBA00022725"/>
    </source>
</evidence>